<feature type="domain" description="Cupin-like" evidence="1">
    <location>
        <begin position="92"/>
        <end position="266"/>
    </location>
</feature>
<gene>
    <name evidence="2" type="ORF">AK812_SmicGene373</name>
</gene>
<proteinExistence type="predicted"/>
<organism evidence="2 3">
    <name type="scientific">Symbiodinium microadriaticum</name>
    <name type="common">Dinoflagellate</name>
    <name type="synonym">Zooxanthella microadriatica</name>
    <dbReference type="NCBI Taxonomy" id="2951"/>
    <lineage>
        <taxon>Eukaryota</taxon>
        <taxon>Sar</taxon>
        <taxon>Alveolata</taxon>
        <taxon>Dinophyceae</taxon>
        <taxon>Suessiales</taxon>
        <taxon>Symbiodiniaceae</taxon>
        <taxon>Symbiodinium</taxon>
    </lineage>
</organism>
<reference evidence="2 3" key="1">
    <citation type="submission" date="2016-02" db="EMBL/GenBank/DDBJ databases">
        <title>Genome analysis of coral dinoflagellate symbionts highlights evolutionary adaptations to a symbiotic lifestyle.</title>
        <authorList>
            <person name="Aranda M."/>
            <person name="Li Y."/>
            <person name="Liew Y.J."/>
            <person name="Baumgarten S."/>
            <person name="Simakov O."/>
            <person name="Wilson M."/>
            <person name="Piel J."/>
            <person name="Ashoor H."/>
            <person name="Bougouffa S."/>
            <person name="Bajic V.B."/>
            <person name="Ryu T."/>
            <person name="Ravasi T."/>
            <person name="Bayer T."/>
            <person name="Micklem G."/>
            <person name="Kim H."/>
            <person name="Bhak J."/>
            <person name="Lajeunesse T.C."/>
            <person name="Voolstra C.R."/>
        </authorList>
    </citation>
    <scope>NUCLEOTIDE SEQUENCE [LARGE SCALE GENOMIC DNA]</scope>
    <source>
        <strain evidence="2 3">CCMP2467</strain>
    </source>
</reference>
<evidence type="ECO:0000313" key="3">
    <source>
        <dbReference type="Proteomes" id="UP000186817"/>
    </source>
</evidence>
<comment type="caution">
    <text evidence="2">The sequence shown here is derived from an EMBL/GenBank/DDBJ whole genome shotgun (WGS) entry which is preliminary data.</text>
</comment>
<sequence length="283" mass="31254">MHPQVMQAAAAAARRAAAGVEMPAPPAARRNGSLLLRTPAAAGARVSPERAYEEASAQKADAAWRFEGFLVGGEVPRVDCGTEAGFQKALGYVRRRVPVIFLNLNLMPSTSKWDVSYLRKHTNEWPGMNVLRSAGGENRYLYYVPEQSDRDMAAFASAPRHASSDMRLSFDGFLDTAKQDPNGRYYLQAPLVLRQPTDTGLTETWSPGIDAELRKDCEQRVNRERLEALQAAGGFGFWSRSQLFVGPSESLSPAHYDQYDNIYMQLVPLMSAIAVAILARSDR</sequence>
<dbReference type="AlphaFoldDB" id="A0A1Q9F6U4"/>
<dbReference type="OrthoDB" id="439605at2759"/>
<dbReference type="EMBL" id="LSRX01000004">
    <property type="protein sequence ID" value="OLQ15319.1"/>
    <property type="molecule type" value="Genomic_DNA"/>
</dbReference>
<dbReference type="SUPFAM" id="SSF51197">
    <property type="entry name" value="Clavaminate synthase-like"/>
    <property type="match status" value="1"/>
</dbReference>
<keyword evidence="3" id="KW-1185">Reference proteome</keyword>
<dbReference type="InterPro" id="IPR041667">
    <property type="entry name" value="Cupin_8"/>
</dbReference>
<dbReference type="Gene3D" id="2.60.120.10">
    <property type="entry name" value="Jelly Rolls"/>
    <property type="match status" value="1"/>
</dbReference>
<dbReference type="Pfam" id="PF13621">
    <property type="entry name" value="Cupin_8"/>
    <property type="match status" value="1"/>
</dbReference>
<dbReference type="Proteomes" id="UP000186817">
    <property type="component" value="Unassembled WGS sequence"/>
</dbReference>
<name>A0A1Q9F6U4_SYMMI</name>
<evidence type="ECO:0000259" key="1">
    <source>
        <dbReference type="Pfam" id="PF13621"/>
    </source>
</evidence>
<accession>A0A1Q9F6U4</accession>
<evidence type="ECO:0000313" key="2">
    <source>
        <dbReference type="EMBL" id="OLQ15319.1"/>
    </source>
</evidence>
<protein>
    <recommendedName>
        <fullName evidence="1">Cupin-like domain-containing protein</fullName>
    </recommendedName>
</protein>
<dbReference type="InterPro" id="IPR014710">
    <property type="entry name" value="RmlC-like_jellyroll"/>
</dbReference>